<dbReference type="Proteomes" id="UP000626092">
    <property type="component" value="Unassembled WGS sequence"/>
</dbReference>
<sequence>MKGTRWQIHNGALVDFWADKVAKIRRVLSEAEVQAVISIPISKIGGEDSIIWTLHASGNYTVKRGYRKAWNDYIASKPDRPSSSTVPAGFFPNRIGSVLGWSVEVKEEIDGGKLEARFLLSKAIFLAWYIWKARNELVFQSACNSRYATVASDEFISAKRVFLLRDCRGHLIDGRRFKISATSAFLAEASVIREACLFAKALNVNSVSVENDNVQLISLSVLELVPPWEVMAIISDIRMLAAELKLSFCWSPHEVNEATHWIASSQAARLGFDWVLFPPPVLYSILCNDAR</sequence>
<dbReference type="PANTHER" id="PTHR47074:SF11">
    <property type="entry name" value="REVERSE TRANSCRIPTASE-LIKE PROTEIN"/>
    <property type="match status" value="1"/>
</dbReference>
<comment type="caution">
    <text evidence="2">The sequence shown here is derived from an EMBL/GenBank/DDBJ whole genome shotgun (WGS) entry which is preliminary data.</text>
</comment>
<dbReference type="EMBL" id="WJXA01000012">
    <property type="protein sequence ID" value="KAF7123675.1"/>
    <property type="molecule type" value="Genomic_DNA"/>
</dbReference>
<dbReference type="Pfam" id="PF13456">
    <property type="entry name" value="RVT_3"/>
    <property type="match status" value="1"/>
</dbReference>
<feature type="domain" description="RNase H type-1" evidence="1">
    <location>
        <begin position="161"/>
        <end position="264"/>
    </location>
</feature>
<proteinExistence type="predicted"/>
<name>A0A834G5Z0_RHOSS</name>
<protein>
    <recommendedName>
        <fullName evidence="1">RNase H type-1 domain-containing protein</fullName>
    </recommendedName>
</protein>
<evidence type="ECO:0000313" key="3">
    <source>
        <dbReference type="Proteomes" id="UP000626092"/>
    </source>
</evidence>
<dbReference type="AlphaFoldDB" id="A0A834G5Z0"/>
<evidence type="ECO:0000259" key="1">
    <source>
        <dbReference type="Pfam" id="PF13456"/>
    </source>
</evidence>
<keyword evidence="3" id="KW-1185">Reference proteome</keyword>
<organism evidence="2 3">
    <name type="scientific">Rhododendron simsii</name>
    <name type="common">Sims's rhododendron</name>
    <dbReference type="NCBI Taxonomy" id="118357"/>
    <lineage>
        <taxon>Eukaryota</taxon>
        <taxon>Viridiplantae</taxon>
        <taxon>Streptophyta</taxon>
        <taxon>Embryophyta</taxon>
        <taxon>Tracheophyta</taxon>
        <taxon>Spermatophyta</taxon>
        <taxon>Magnoliopsida</taxon>
        <taxon>eudicotyledons</taxon>
        <taxon>Gunneridae</taxon>
        <taxon>Pentapetalae</taxon>
        <taxon>asterids</taxon>
        <taxon>Ericales</taxon>
        <taxon>Ericaceae</taxon>
        <taxon>Ericoideae</taxon>
        <taxon>Rhodoreae</taxon>
        <taxon>Rhododendron</taxon>
    </lineage>
</organism>
<dbReference type="GO" id="GO:0003676">
    <property type="term" value="F:nucleic acid binding"/>
    <property type="evidence" value="ECO:0007669"/>
    <property type="project" value="InterPro"/>
</dbReference>
<accession>A0A834G5Z0</accession>
<gene>
    <name evidence="2" type="ORF">RHSIM_Rhsim12G0010300</name>
</gene>
<evidence type="ECO:0000313" key="2">
    <source>
        <dbReference type="EMBL" id="KAF7123675.1"/>
    </source>
</evidence>
<dbReference type="InterPro" id="IPR052929">
    <property type="entry name" value="RNase_H-like_EbsB-rel"/>
</dbReference>
<dbReference type="PANTHER" id="PTHR47074">
    <property type="entry name" value="BNAC02G40300D PROTEIN"/>
    <property type="match status" value="1"/>
</dbReference>
<dbReference type="InterPro" id="IPR002156">
    <property type="entry name" value="RNaseH_domain"/>
</dbReference>
<dbReference type="OrthoDB" id="1906820at2759"/>
<dbReference type="GO" id="GO:0004523">
    <property type="term" value="F:RNA-DNA hybrid ribonuclease activity"/>
    <property type="evidence" value="ECO:0007669"/>
    <property type="project" value="InterPro"/>
</dbReference>
<reference evidence="2" key="1">
    <citation type="submission" date="2019-11" db="EMBL/GenBank/DDBJ databases">
        <authorList>
            <person name="Liu Y."/>
            <person name="Hou J."/>
            <person name="Li T.-Q."/>
            <person name="Guan C.-H."/>
            <person name="Wu X."/>
            <person name="Wu H.-Z."/>
            <person name="Ling F."/>
            <person name="Zhang R."/>
            <person name="Shi X.-G."/>
            <person name="Ren J.-P."/>
            <person name="Chen E.-F."/>
            <person name="Sun J.-M."/>
        </authorList>
    </citation>
    <scope>NUCLEOTIDE SEQUENCE</scope>
    <source>
        <strain evidence="2">Adult_tree_wgs_1</strain>
        <tissue evidence="2">Leaves</tissue>
    </source>
</reference>